<dbReference type="InterPro" id="IPR012336">
    <property type="entry name" value="Thioredoxin-like_fold"/>
</dbReference>
<evidence type="ECO:0000313" key="3">
    <source>
        <dbReference type="EMBL" id="QAR32884.1"/>
    </source>
</evidence>
<dbReference type="KEGG" id="gtl:EP073_05535"/>
<sequence>MKKCILAVLLLVSLAACGAQKEAAKPEADVSAVMKENLGKFFSSKNMNDVTYEVEVIEPVEGVEALKFVKLTFKDAERSQEQYVFTDGRYIIPDITEVATGAGIKDKLVFKNTPAANIDLSKLTLAYGSKDAKNYIVEISDFQCPYCRRTHEYLKEKLAGKDVAIYFMHFPLAFHPKAEIYAKVFEAGMAQNANFYDELYSTTPDFDAKTDAEIVDYFAAKTADAAAFKALVSDNATAAKVAEQMKTAQALGVTGTPALYFNGKLVGGFKPPMFDLAIETFK</sequence>
<dbReference type="InterPro" id="IPR036249">
    <property type="entry name" value="Thioredoxin-like_sf"/>
</dbReference>
<dbReference type="SUPFAM" id="SSF52833">
    <property type="entry name" value="Thioredoxin-like"/>
    <property type="match status" value="1"/>
</dbReference>
<accession>A0A410JXJ4</accession>
<dbReference type="EMBL" id="CP035108">
    <property type="protein sequence ID" value="QAR32884.1"/>
    <property type="molecule type" value="Genomic_DNA"/>
</dbReference>
<dbReference type="RefSeq" id="WP_128466170.1">
    <property type="nucleotide sequence ID" value="NZ_CP035108.1"/>
</dbReference>
<dbReference type="AlphaFoldDB" id="A0A410JXJ4"/>
<evidence type="ECO:0000256" key="1">
    <source>
        <dbReference type="SAM" id="SignalP"/>
    </source>
</evidence>
<protein>
    <recommendedName>
        <fullName evidence="2">Thioredoxin-like fold domain-containing protein</fullName>
    </recommendedName>
</protein>
<keyword evidence="4" id="KW-1185">Reference proteome</keyword>
<dbReference type="InterPro" id="IPR051470">
    <property type="entry name" value="Thiol:disulfide_interchange"/>
</dbReference>
<dbReference type="OrthoDB" id="9784686at2"/>
<proteinExistence type="predicted"/>
<dbReference type="Gene3D" id="3.40.30.10">
    <property type="entry name" value="Glutaredoxin"/>
    <property type="match status" value="1"/>
</dbReference>
<feature type="signal peptide" evidence="1">
    <location>
        <begin position="1"/>
        <end position="18"/>
    </location>
</feature>
<name>A0A410JXJ4_9BACT</name>
<reference evidence="3 4" key="1">
    <citation type="submission" date="2019-01" db="EMBL/GenBank/DDBJ databases">
        <title>Geovibrio thiophilus DSM 11263, complete genome.</title>
        <authorList>
            <person name="Spring S."/>
            <person name="Bunk B."/>
            <person name="Sproer C."/>
        </authorList>
    </citation>
    <scope>NUCLEOTIDE SEQUENCE [LARGE SCALE GENOMIC DNA]</scope>
    <source>
        <strain evidence="3 4">DSM 11263</strain>
    </source>
</reference>
<evidence type="ECO:0000259" key="2">
    <source>
        <dbReference type="Pfam" id="PF13462"/>
    </source>
</evidence>
<gene>
    <name evidence="3" type="ORF">EP073_05535</name>
</gene>
<dbReference type="PROSITE" id="PS51257">
    <property type="entry name" value="PROKAR_LIPOPROTEIN"/>
    <property type="match status" value="1"/>
</dbReference>
<dbReference type="Pfam" id="PF13462">
    <property type="entry name" value="Thioredoxin_4"/>
    <property type="match status" value="1"/>
</dbReference>
<dbReference type="PANTHER" id="PTHR35272">
    <property type="entry name" value="THIOL:DISULFIDE INTERCHANGE PROTEIN DSBC-RELATED"/>
    <property type="match status" value="1"/>
</dbReference>
<evidence type="ECO:0000313" key="4">
    <source>
        <dbReference type="Proteomes" id="UP000287502"/>
    </source>
</evidence>
<keyword evidence="1" id="KW-0732">Signal</keyword>
<feature type="domain" description="Thioredoxin-like fold" evidence="2">
    <location>
        <begin position="124"/>
        <end position="267"/>
    </location>
</feature>
<feature type="chain" id="PRO_5019217934" description="Thioredoxin-like fold domain-containing protein" evidence="1">
    <location>
        <begin position="19"/>
        <end position="282"/>
    </location>
</feature>
<dbReference type="PANTHER" id="PTHR35272:SF3">
    <property type="entry name" value="THIOL:DISULFIDE INTERCHANGE PROTEIN DSBC"/>
    <property type="match status" value="1"/>
</dbReference>
<organism evidence="3 4">
    <name type="scientific">Geovibrio thiophilus</name>
    <dbReference type="NCBI Taxonomy" id="139438"/>
    <lineage>
        <taxon>Bacteria</taxon>
        <taxon>Pseudomonadati</taxon>
        <taxon>Deferribacterota</taxon>
        <taxon>Deferribacteres</taxon>
        <taxon>Deferribacterales</taxon>
        <taxon>Geovibrionaceae</taxon>
        <taxon>Geovibrio</taxon>
    </lineage>
</organism>
<dbReference type="Proteomes" id="UP000287502">
    <property type="component" value="Chromosome"/>
</dbReference>